<sequence length="192" mass="20164">MSLSGVGELGHGQVISSTNQLVGGVMGDRRAEIVQAAFRQVATVGFEGLRLREIAADVGIDHSTLHHHFPGKKEIVAGVAEYAIGLTSDAGSAGTLRGYLAHLASLLERAPEVFVVTAELDLRARRDPVVREVMARHLANWRASLRQLFEVDGSVGDVDGGVELVIAAVKGVQLAPETAGVVFGRLAGLLVG</sequence>
<dbReference type="InterPro" id="IPR036271">
    <property type="entry name" value="Tet_transcr_reg_TetR-rel_C_sf"/>
</dbReference>
<evidence type="ECO:0000256" key="2">
    <source>
        <dbReference type="ARBA" id="ARBA00023125"/>
    </source>
</evidence>
<feature type="DNA-binding region" description="H-T-H motif" evidence="4">
    <location>
        <begin position="50"/>
        <end position="69"/>
    </location>
</feature>
<evidence type="ECO:0000259" key="5">
    <source>
        <dbReference type="PROSITE" id="PS50977"/>
    </source>
</evidence>
<organism evidence="6 7">
    <name type="scientific">Kibdelosporangium lantanae</name>
    <dbReference type="NCBI Taxonomy" id="1497396"/>
    <lineage>
        <taxon>Bacteria</taxon>
        <taxon>Bacillati</taxon>
        <taxon>Actinomycetota</taxon>
        <taxon>Actinomycetes</taxon>
        <taxon>Pseudonocardiales</taxon>
        <taxon>Pseudonocardiaceae</taxon>
        <taxon>Kibdelosporangium</taxon>
    </lineage>
</organism>
<dbReference type="InterPro" id="IPR041583">
    <property type="entry name" value="TetR_C_31"/>
</dbReference>
<dbReference type="SUPFAM" id="SSF48498">
    <property type="entry name" value="Tetracyclin repressor-like, C-terminal domain"/>
    <property type="match status" value="1"/>
</dbReference>
<evidence type="ECO:0000256" key="1">
    <source>
        <dbReference type="ARBA" id="ARBA00023015"/>
    </source>
</evidence>
<dbReference type="Proteomes" id="UP001597045">
    <property type="component" value="Unassembled WGS sequence"/>
</dbReference>
<evidence type="ECO:0000313" key="6">
    <source>
        <dbReference type="EMBL" id="MFD1049072.1"/>
    </source>
</evidence>
<dbReference type="SUPFAM" id="SSF46689">
    <property type="entry name" value="Homeodomain-like"/>
    <property type="match status" value="1"/>
</dbReference>
<dbReference type="EMBL" id="JBHTIS010001959">
    <property type="protein sequence ID" value="MFD1049072.1"/>
    <property type="molecule type" value="Genomic_DNA"/>
</dbReference>
<dbReference type="Pfam" id="PF00440">
    <property type="entry name" value="TetR_N"/>
    <property type="match status" value="1"/>
</dbReference>
<evidence type="ECO:0000256" key="3">
    <source>
        <dbReference type="ARBA" id="ARBA00023163"/>
    </source>
</evidence>
<proteinExistence type="predicted"/>
<dbReference type="Gene3D" id="1.10.357.10">
    <property type="entry name" value="Tetracycline Repressor, domain 2"/>
    <property type="match status" value="1"/>
</dbReference>
<protein>
    <submittedName>
        <fullName evidence="6">TetR/AcrR family transcriptional regulator</fullName>
    </submittedName>
</protein>
<dbReference type="Pfam" id="PF17940">
    <property type="entry name" value="TetR_C_31"/>
    <property type="match status" value="1"/>
</dbReference>
<dbReference type="PRINTS" id="PR00455">
    <property type="entry name" value="HTHTETR"/>
</dbReference>
<keyword evidence="2 4" id="KW-0238">DNA-binding</keyword>
<dbReference type="InterPro" id="IPR050109">
    <property type="entry name" value="HTH-type_TetR-like_transc_reg"/>
</dbReference>
<accession>A0ABW3MGB0</accession>
<feature type="domain" description="HTH tetR-type" evidence="5">
    <location>
        <begin position="27"/>
        <end position="87"/>
    </location>
</feature>
<evidence type="ECO:0000256" key="4">
    <source>
        <dbReference type="PROSITE-ProRule" id="PRU00335"/>
    </source>
</evidence>
<evidence type="ECO:0000313" key="7">
    <source>
        <dbReference type="Proteomes" id="UP001597045"/>
    </source>
</evidence>
<gene>
    <name evidence="6" type="ORF">ACFQ1S_27820</name>
</gene>
<comment type="caution">
    <text evidence="6">The sequence shown here is derived from an EMBL/GenBank/DDBJ whole genome shotgun (WGS) entry which is preliminary data.</text>
</comment>
<keyword evidence="7" id="KW-1185">Reference proteome</keyword>
<keyword evidence="1" id="KW-0805">Transcription regulation</keyword>
<dbReference type="PANTHER" id="PTHR30055:SF234">
    <property type="entry name" value="HTH-TYPE TRANSCRIPTIONAL REGULATOR BETI"/>
    <property type="match status" value="1"/>
</dbReference>
<name>A0ABW3MGB0_9PSEU</name>
<dbReference type="PROSITE" id="PS50977">
    <property type="entry name" value="HTH_TETR_2"/>
    <property type="match status" value="1"/>
</dbReference>
<keyword evidence="3" id="KW-0804">Transcription</keyword>
<dbReference type="InterPro" id="IPR009057">
    <property type="entry name" value="Homeodomain-like_sf"/>
</dbReference>
<dbReference type="PANTHER" id="PTHR30055">
    <property type="entry name" value="HTH-TYPE TRANSCRIPTIONAL REGULATOR RUTR"/>
    <property type="match status" value="1"/>
</dbReference>
<reference evidence="7" key="1">
    <citation type="journal article" date="2019" name="Int. J. Syst. Evol. Microbiol.">
        <title>The Global Catalogue of Microorganisms (GCM) 10K type strain sequencing project: providing services to taxonomists for standard genome sequencing and annotation.</title>
        <authorList>
            <consortium name="The Broad Institute Genomics Platform"/>
            <consortium name="The Broad Institute Genome Sequencing Center for Infectious Disease"/>
            <person name="Wu L."/>
            <person name="Ma J."/>
        </authorList>
    </citation>
    <scope>NUCLEOTIDE SEQUENCE [LARGE SCALE GENOMIC DNA]</scope>
    <source>
        <strain evidence="7">JCM 31486</strain>
    </source>
</reference>
<dbReference type="InterPro" id="IPR001647">
    <property type="entry name" value="HTH_TetR"/>
</dbReference>